<dbReference type="Proteomes" id="UP000181942">
    <property type="component" value="Unassembled WGS sequence"/>
</dbReference>
<evidence type="ECO:0000313" key="1">
    <source>
        <dbReference type="EMBL" id="SFE84311.1"/>
    </source>
</evidence>
<sequence>MLDTGVTPRPGLAEAVDGLKAAGAARAHLATIAGPQRRFNVLLAEDLIRCIACM</sequence>
<dbReference type="RefSeq" id="WP_177323987.1">
    <property type="nucleotide sequence ID" value="NZ_FONR01000002.1"/>
</dbReference>
<accession>A0A1I2DVN6</accession>
<gene>
    <name evidence="1" type="ORF">SAMN02787118_102840</name>
</gene>
<protein>
    <submittedName>
        <fullName evidence="1">Uncharacterized protein</fullName>
    </submittedName>
</protein>
<proteinExistence type="predicted"/>
<organism evidence="1 2">
    <name type="scientific">Streptomyces mirabilis</name>
    <dbReference type="NCBI Taxonomy" id="68239"/>
    <lineage>
        <taxon>Bacteria</taxon>
        <taxon>Bacillati</taxon>
        <taxon>Actinomycetota</taxon>
        <taxon>Actinomycetes</taxon>
        <taxon>Kitasatosporales</taxon>
        <taxon>Streptomycetaceae</taxon>
        <taxon>Streptomyces</taxon>
    </lineage>
</organism>
<dbReference type="AlphaFoldDB" id="A0A1I2DVN6"/>
<dbReference type="EMBL" id="FONR01000002">
    <property type="protein sequence ID" value="SFE84311.1"/>
    <property type="molecule type" value="Genomic_DNA"/>
</dbReference>
<evidence type="ECO:0000313" key="2">
    <source>
        <dbReference type="Proteomes" id="UP000181942"/>
    </source>
</evidence>
<reference evidence="1 2" key="1">
    <citation type="submission" date="2016-10" db="EMBL/GenBank/DDBJ databases">
        <authorList>
            <person name="de Groot N.N."/>
        </authorList>
    </citation>
    <scope>NUCLEOTIDE SEQUENCE [LARGE SCALE GENOMIC DNA]</scope>
    <source>
        <strain evidence="1 2">OK461</strain>
    </source>
</reference>
<name>A0A1I2DVN6_9ACTN</name>